<dbReference type="SUPFAM" id="SSF53850">
    <property type="entry name" value="Periplasmic binding protein-like II"/>
    <property type="match status" value="1"/>
</dbReference>
<dbReference type="RefSeq" id="WP_379188448.1">
    <property type="nucleotide sequence ID" value="NZ_JBHSOW010000043.1"/>
</dbReference>
<proteinExistence type="inferred from homology"/>
<feature type="region of interest" description="Disordered" evidence="5">
    <location>
        <begin position="26"/>
        <end position="64"/>
    </location>
</feature>
<organism evidence="7 8">
    <name type="scientific">Paenibacillus solisilvae</name>
    <dbReference type="NCBI Taxonomy" id="2486751"/>
    <lineage>
        <taxon>Bacteria</taxon>
        <taxon>Bacillati</taxon>
        <taxon>Bacillota</taxon>
        <taxon>Bacilli</taxon>
        <taxon>Bacillales</taxon>
        <taxon>Paenibacillaceae</taxon>
        <taxon>Paenibacillus</taxon>
    </lineage>
</organism>
<dbReference type="PROSITE" id="PS51257">
    <property type="entry name" value="PROKAR_LIPOPROTEIN"/>
    <property type="match status" value="1"/>
</dbReference>
<evidence type="ECO:0000256" key="3">
    <source>
        <dbReference type="ARBA" id="ARBA00022448"/>
    </source>
</evidence>
<feature type="signal peptide" evidence="6">
    <location>
        <begin position="1"/>
        <end position="21"/>
    </location>
</feature>
<comment type="similarity">
    <text evidence="2">Belongs to the bacterial solute-binding protein 1 family.</text>
</comment>
<keyword evidence="3" id="KW-0813">Transport</keyword>
<protein>
    <submittedName>
        <fullName evidence="7">Extracellular solute-binding protein</fullName>
    </submittedName>
</protein>
<name>A0ABW0VYR0_9BACL</name>
<feature type="compositionally biased region" description="Polar residues" evidence="5">
    <location>
        <begin position="26"/>
        <end position="42"/>
    </location>
</feature>
<comment type="caution">
    <text evidence="7">The sequence shown here is derived from an EMBL/GenBank/DDBJ whole genome shotgun (WGS) entry which is preliminary data.</text>
</comment>
<evidence type="ECO:0000313" key="8">
    <source>
        <dbReference type="Proteomes" id="UP001596047"/>
    </source>
</evidence>
<evidence type="ECO:0000256" key="4">
    <source>
        <dbReference type="ARBA" id="ARBA00022729"/>
    </source>
</evidence>
<reference evidence="8" key="1">
    <citation type="journal article" date="2019" name="Int. J. Syst. Evol. Microbiol.">
        <title>The Global Catalogue of Microorganisms (GCM) 10K type strain sequencing project: providing services to taxonomists for standard genome sequencing and annotation.</title>
        <authorList>
            <consortium name="The Broad Institute Genomics Platform"/>
            <consortium name="The Broad Institute Genome Sequencing Center for Infectious Disease"/>
            <person name="Wu L."/>
            <person name="Ma J."/>
        </authorList>
    </citation>
    <scope>NUCLEOTIDE SEQUENCE [LARGE SCALE GENOMIC DNA]</scope>
    <source>
        <strain evidence="8">CGMCC 1.3240</strain>
    </source>
</reference>
<evidence type="ECO:0000256" key="1">
    <source>
        <dbReference type="ARBA" id="ARBA00004196"/>
    </source>
</evidence>
<dbReference type="Pfam" id="PF01547">
    <property type="entry name" value="SBP_bac_1"/>
    <property type="match status" value="1"/>
</dbReference>
<evidence type="ECO:0000256" key="6">
    <source>
        <dbReference type="SAM" id="SignalP"/>
    </source>
</evidence>
<gene>
    <name evidence="7" type="ORF">ACFPYJ_12360</name>
</gene>
<dbReference type="InterPro" id="IPR006059">
    <property type="entry name" value="SBP"/>
</dbReference>
<comment type="subcellular location">
    <subcellularLocation>
        <location evidence="1">Cell envelope</location>
    </subcellularLocation>
</comment>
<keyword evidence="8" id="KW-1185">Reference proteome</keyword>
<dbReference type="Proteomes" id="UP001596047">
    <property type="component" value="Unassembled WGS sequence"/>
</dbReference>
<evidence type="ECO:0000313" key="7">
    <source>
        <dbReference type="EMBL" id="MFC5649899.1"/>
    </source>
</evidence>
<evidence type="ECO:0000256" key="5">
    <source>
        <dbReference type="SAM" id="MobiDB-lite"/>
    </source>
</evidence>
<accession>A0ABW0VYR0</accession>
<sequence length="481" mass="53905">MKTNKIVTVFMIVTFVLAMLAGCSSQSNDSKESAVNNKANEQTPDPSADPSAEPTPTPEEEPAWQKEKISLKFASWEDEKVVKPMLDAFMAKYPNITVEKDQSINWPWTAALTTAASAGNLPDVFSLESVTPGVQNDWLYDISQLWDNDSESATVYPNIAKYGVYGGKRLAAPTWQSIMGVFVNKKLFEKANVPLPKYNWTIDEMVDLAKKLTNTKDHIFGIDGPWGDLSFESYWPMQNDASLGWGTFDGEKFNMGHNQDWMNGYNTKVELRRLKVEENMTVDEKKKVFGDENAWVFQKGNVAMGIDGSWNIGWLPGELQKAGAGELDFYPYPGGKAGQRLPIILDFAGISSTTKNPEASFELLKWMYWSKEGLLKRIEIYETLGKNISDLFPVSSDKEIWDKLKSKTTIPGVKAMMDMLDTGVPDNGKSLPGLPEYDQWFAEQKIAEKIDKGEFTPADKAQEIEDKLNEFVTKAKQALGE</sequence>
<dbReference type="Gene3D" id="3.40.190.10">
    <property type="entry name" value="Periplasmic binding protein-like II"/>
    <property type="match status" value="1"/>
</dbReference>
<feature type="chain" id="PRO_5046714071" evidence="6">
    <location>
        <begin position="22"/>
        <end position="481"/>
    </location>
</feature>
<dbReference type="EMBL" id="JBHSOW010000043">
    <property type="protein sequence ID" value="MFC5649899.1"/>
    <property type="molecule type" value="Genomic_DNA"/>
</dbReference>
<keyword evidence="4 6" id="KW-0732">Signal</keyword>
<evidence type="ECO:0000256" key="2">
    <source>
        <dbReference type="ARBA" id="ARBA00008520"/>
    </source>
</evidence>
<dbReference type="InterPro" id="IPR050490">
    <property type="entry name" value="Bact_solute-bd_prot1"/>
</dbReference>
<dbReference type="PANTHER" id="PTHR43649:SF31">
    <property type="entry name" value="SN-GLYCEROL-3-PHOSPHATE-BINDING PERIPLASMIC PROTEIN UGPB"/>
    <property type="match status" value="1"/>
</dbReference>
<feature type="compositionally biased region" description="Low complexity" evidence="5">
    <location>
        <begin position="43"/>
        <end position="54"/>
    </location>
</feature>
<dbReference type="PANTHER" id="PTHR43649">
    <property type="entry name" value="ARABINOSE-BINDING PROTEIN-RELATED"/>
    <property type="match status" value="1"/>
</dbReference>